<feature type="compositionally biased region" description="Acidic residues" evidence="1">
    <location>
        <begin position="74"/>
        <end position="85"/>
    </location>
</feature>
<keyword evidence="2" id="KW-1185">Reference proteome</keyword>
<feature type="compositionally biased region" description="Basic and acidic residues" evidence="1">
    <location>
        <begin position="20"/>
        <end position="36"/>
    </location>
</feature>
<sequence length="508" mass="57160">MSLQDESFPEDDIFNKLNGSKHDHESQLSSIPERRRPLTPFLNSDCSEADHSYTEAANTSGKTCVSDPTGLDQADADGEDGEDDGKDVNAQLGTSRSTKAFSYQDIHSKATKRRYKHVTSKVSQYIAAIQAQDQKRRTKPNTFQRHRSMPETLTPKAMPREVHYSAEELRTAKESSSTNNNSSEGDAQTSTDRDESYERLLNEKDRMQSYNEYLQAQLHKELDEKILLRRNFEAVRIELDDHKLMLKRQNCVNYARGGQQRHSLGSLIYCPVSIEKSTQTEHISMPGQLPSLPETLPPSAKNLTFDSSGLSAGSSEVALLSVGPAPNNNNNNANRKTNANIQPLALNFSNDSVEMDSHGNVESNAGTVQAASSSNRNSHPSSNDSAIEVEVELRSPTPDASRYRRNSIIFIPTEVADQRERERERVYYFDKRSNRVIELEKVSSLSNEDPSRENVVFFRRKRSLRSRFLRIFGPCVSCQDANNSEFNQTTYSEMPLLGKSYAQNCSSH</sequence>
<dbReference type="AlphaFoldDB" id="A0A6J2UDL8"/>
<proteinExistence type="predicted"/>
<evidence type="ECO:0000256" key="1">
    <source>
        <dbReference type="SAM" id="MobiDB-lite"/>
    </source>
</evidence>
<dbReference type="RefSeq" id="XP_030386571.1">
    <property type="nucleotide sequence ID" value="XM_030530711.1"/>
</dbReference>
<gene>
    <name evidence="3" type="primary">LOC115633300</name>
</gene>
<feature type="compositionally biased region" description="Basic and acidic residues" evidence="1">
    <location>
        <begin position="158"/>
        <end position="173"/>
    </location>
</feature>
<accession>A0A6J2UDL8</accession>
<feature type="compositionally biased region" description="Basic residues" evidence="1">
    <location>
        <begin position="136"/>
        <end position="147"/>
    </location>
</feature>
<dbReference type="OrthoDB" id="8062421at2759"/>
<organism evidence="2 3">
    <name type="scientific">Drosophila lebanonensis</name>
    <name type="common">Fruit fly</name>
    <name type="synonym">Scaptodrosophila lebanonensis</name>
    <dbReference type="NCBI Taxonomy" id="7225"/>
    <lineage>
        <taxon>Eukaryota</taxon>
        <taxon>Metazoa</taxon>
        <taxon>Ecdysozoa</taxon>
        <taxon>Arthropoda</taxon>
        <taxon>Hexapoda</taxon>
        <taxon>Insecta</taxon>
        <taxon>Pterygota</taxon>
        <taxon>Neoptera</taxon>
        <taxon>Endopterygota</taxon>
        <taxon>Diptera</taxon>
        <taxon>Brachycera</taxon>
        <taxon>Muscomorpha</taxon>
        <taxon>Ephydroidea</taxon>
        <taxon>Drosophilidae</taxon>
        <taxon>Scaptodrosophila</taxon>
    </lineage>
</organism>
<feature type="region of interest" description="Disordered" evidence="1">
    <location>
        <begin position="129"/>
        <end position="196"/>
    </location>
</feature>
<name>A0A6J2UDL8_DROLE</name>
<evidence type="ECO:0000313" key="3">
    <source>
        <dbReference type="RefSeq" id="XP_030386571.1"/>
    </source>
</evidence>
<protein>
    <submittedName>
        <fullName evidence="3">Protein swallow</fullName>
    </submittedName>
</protein>
<feature type="compositionally biased region" description="Low complexity" evidence="1">
    <location>
        <begin position="372"/>
        <end position="385"/>
    </location>
</feature>
<feature type="region of interest" description="Disordered" evidence="1">
    <location>
        <begin position="1"/>
        <end position="97"/>
    </location>
</feature>
<dbReference type="Proteomes" id="UP000504634">
    <property type="component" value="Unplaced"/>
</dbReference>
<reference evidence="3" key="1">
    <citation type="submission" date="2025-08" db="UniProtKB">
        <authorList>
            <consortium name="RefSeq"/>
        </authorList>
    </citation>
    <scope>IDENTIFICATION</scope>
    <source>
        <strain evidence="3">11010-0011.00</strain>
        <tissue evidence="3">Whole body</tissue>
    </source>
</reference>
<dbReference type="GeneID" id="115633300"/>
<evidence type="ECO:0000313" key="2">
    <source>
        <dbReference type="Proteomes" id="UP000504634"/>
    </source>
</evidence>
<feature type="region of interest" description="Disordered" evidence="1">
    <location>
        <begin position="365"/>
        <end position="388"/>
    </location>
</feature>